<feature type="region of interest" description="Disordered" evidence="6">
    <location>
        <begin position="502"/>
        <end position="533"/>
    </location>
</feature>
<proteinExistence type="predicted"/>
<evidence type="ECO:0000256" key="4">
    <source>
        <dbReference type="ARBA" id="ARBA00023212"/>
    </source>
</evidence>
<keyword evidence="8" id="KW-1185">Reference proteome</keyword>
<keyword evidence="4" id="KW-0206">Cytoskeleton</keyword>
<dbReference type="CDD" id="cd22963">
    <property type="entry name" value="DD_CrRSP4-like"/>
    <property type="match status" value="1"/>
</dbReference>
<feature type="compositionally biased region" description="Acidic residues" evidence="6">
    <location>
        <begin position="106"/>
        <end position="126"/>
    </location>
</feature>
<dbReference type="EMBL" id="OZ020113">
    <property type="protein sequence ID" value="CAK9265780.1"/>
    <property type="molecule type" value="Genomic_DNA"/>
</dbReference>
<dbReference type="Pfam" id="PF04712">
    <property type="entry name" value="Radial_spoke"/>
    <property type="match status" value="1"/>
</dbReference>
<sequence>MAAMSVEDALAYLKSMSTTTGDDVFTHISEIVRSVLQAKVRDPVDIFETSFVLKQTRFVSREGEKPIKEGRDPKDVIPVKSFFALFNQEEIVPKVEEEKPKKKEGEEGEEEEVAEEASAEEDEEAAGNEFEAQNMLSDSVFFDACGCGIGRLDTYFVILALKQLGDDPKFGIETVRFFGKFFGINDNYYVFESTLKEGAGEEEEVPEEEEEGSEGEGGGEGEEESGESKKKKGGWGRPSDGIPMEEGVGTNANVYWVCHRPGDQYKKLPPVTPLQINTARQLKKFLTGNLEAEVSGYPQFPGIEINYLRAQIARISHATQIAPSGYYSAADDEGGQTLTPAEDFEMPPAVDLGTLEAWVHKNAHIPKQGRCTKYEAPEEEGEGEEEEAPEEEEEAKEGEEGEKDEDEEPEEPEEEPGSLRTLDQDKELADGVKAWSVTYSSSIKGLKHQVVCLRSHLWPGAFCVATPTGFSNIYVGYGLKNEAFQPTMPPPVQKEYAGEMVEATDLPPKPEPLKEEEGEEKAGSEEEGEEEEE</sequence>
<feature type="compositionally biased region" description="Basic and acidic residues" evidence="6">
    <location>
        <begin position="511"/>
        <end position="524"/>
    </location>
</feature>
<reference evidence="7" key="1">
    <citation type="submission" date="2024-02" db="EMBL/GenBank/DDBJ databases">
        <authorList>
            <consortium name="ELIXIR-Norway"/>
            <consortium name="Elixir Norway"/>
        </authorList>
    </citation>
    <scope>NUCLEOTIDE SEQUENCE</scope>
</reference>
<feature type="compositionally biased region" description="Acidic residues" evidence="6">
    <location>
        <begin position="377"/>
        <end position="416"/>
    </location>
</feature>
<dbReference type="InterPro" id="IPR006802">
    <property type="entry name" value="Radial_spoke"/>
</dbReference>
<keyword evidence="2" id="KW-0963">Cytoplasm</keyword>
<feature type="compositionally biased region" description="Acidic residues" evidence="6">
    <location>
        <begin position="200"/>
        <end position="225"/>
    </location>
</feature>
<evidence type="ECO:0000313" key="8">
    <source>
        <dbReference type="Proteomes" id="UP001497444"/>
    </source>
</evidence>
<feature type="region of interest" description="Disordered" evidence="6">
    <location>
        <begin position="369"/>
        <end position="425"/>
    </location>
</feature>
<gene>
    <name evidence="7" type="ORF">CSSPJE1EN1_LOCUS11258</name>
</gene>
<keyword evidence="5" id="KW-0966">Cell projection</keyword>
<evidence type="ECO:0000256" key="1">
    <source>
        <dbReference type="ARBA" id="ARBA00004430"/>
    </source>
</evidence>
<name>A0ABP0WJU7_9BRYO</name>
<evidence type="ECO:0000313" key="7">
    <source>
        <dbReference type="EMBL" id="CAK9265780.1"/>
    </source>
</evidence>
<keyword evidence="3" id="KW-0969">Cilium</keyword>
<evidence type="ECO:0000256" key="2">
    <source>
        <dbReference type="ARBA" id="ARBA00022490"/>
    </source>
</evidence>
<evidence type="ECO:0000256" key="5">
    <source>
        <dbReference type="ARBA" id="ARBA00023273"/>
    </source>
</evidence>
<feature type="region of interest" description="Disordered" evidence="6">
    <location>
        <begin position="96"/>
        <end position="127"/>
    </location>
</feature>
<dbReference type="Proteomes" id="UP001497444">
    <property type="component" value="Chromosome 18"/>
</dbReference>
<protein>
    <submittedName>
        <fullName evidence="7">Uncharacterized protein</fullName>
    </submittedName>
</protein>
<comment type="subcellular location">
    <subcellularLocation>
        <location evidence="1">Cytoplasm</location>
        <location evidence="1">Cytoskeleton</location>
        <location evidence="1">Cilium axoneme</location>
    </subcellularLocation>
</comment>
<evidence type="ECO:0000256" key="3">
    <source>
        <dbReference type="ARBA" id="ARBA00023069"/>
    </source>
</evidence>
<dbReference type="PANTHER" id="PTHR13159:SF0">
    <property type="entry name" value="RADIAL SPOKE HEAD 6 HOMOLOG A"/>
    <property type="match status" value="1"/>
</dbReference>
<organism evidence="7 8">
    <name type="scientific">Sphagnum jensenii</name>
    <dbReference type="NCBI Taxonomy" id="128206"/>
    <lineage>
        <taxon>Eukaryota</taxon>
        <taxon>Viridiplantae</taxon>
        <taxon>Streptophyta</taxon>
        <taxon>Embryophyta</taxon>
        <taxon>Bryophyta</taxon>
        <taxon>Sphagnophytina</taxon>
        <taxon>Sphagnopsida</taxon>
        <taxon>Sphagnales</taxon>
        <taxon>Sphagnaceae</taxon>
        <taxon>Sphagnum</taxon>
    </lineage>
</organism>
<dbReference type="PANTHER" id="PTHR13159">
    <property type="entry name" value="RADIAL SPOKEHEAD-RELATED"/>
    <property type="match status" value="1"/>
</dbReference>
<feature type="region of interest" description="Disordered" evidence="6">
    <location>
        <begin position="197"/>
        <end position="246"/>
    </location>
</feature>
<evidence type="ECO:0000256" key="6">
    <source>
        <dbReference type="SAM" id="MobiDB-lite"/>
    </source>
</evidence>
<feature type="compositionally biased region" description="Basic and acidic residues" evidence="6">
    <location>
        <begin position="96"/>
        <end position="105"/>
    </location>
</feature>
<accession>A0ABP0WJU7</accession>